<protein>
    <submittedName>
        <fullName evidence="1">Uncharacterized protein</fullName>
    </submittedName>
</protein>
<proteinExistence type="predicted"/>
<dbReference type="EMBL" id="RBNJ01024671">
    <property type="protein sequence ID" value="RUS16129.1"/>
    <property type="molecule type" value="Genomic_DNA"/>
</dbReference>
<evidence type="ECO:0000313" key="2">
    <source>
        <dbReference type="Proteomes" id="UP000274822"/>
    </source>
</evidence>
<dbReference type="AlphaFoldDB" id="A0A433PF49"/>
<keyword evidence="2" id="KW-1185">Reference proteome</keyword>
<comment type="caution">
    <text evidence="1">The sequence shown here is derived from an EMBL/GenBank/DDBJ whole genome shotgun (WGS) entry which is preliminary data.</text>
</comment>
<accession>A0A433PF49</accession>
<dbReference type="Proteomes" id="UP000274822">
    <property type="component" value="Unassembled WGS sequence"/>
</dbReference>
<name>A0A433PF49_9FUNG</name>
<organism evidence="1 2">
    <name type="scientific">Jimgerdemannia flammicorona</name>
    <dbReference type="NCBI Taxonomy" id="994334"/>
    <lineage>
        <taxon>Eukaryota</taxon>
        <taxon>Fungi</taxon>
        <taxon>Fungi incertae sedis</taxon>
        <taxon>Mucoromycota</taxon>
        <taxon>Mucoromycotina</taxon>
        <taxon>Endogonomycetes</taxon>
        <taxon>Endogonales</taxon>
        <taxon>Endogonaceae</taxon>
        <taxon>Jimgerdemannia</taxon>
    </lineage>
</organism>
<gene>
    <name evidence="1" type="ORF">BC938DRAFT_476693</name>
</gene>
<sequence length="100" mass="11763">MYLLPINSLIEFEDPEKRLQKPHLEGWFDANVWSNIIDNCFGNMKDIELIRKESSSMAISTRKNRERSHEDRKKIGRRMDGIFRTYVGDIEYGAIEVGKD</sequence>
<evidence type="ECO:0000313" key="1">
    <source>
        <dbReference type="EMBL" id="RUS16129.1"/>
    </source>
</evidence>
<reference evidence="1 2" key="1">
    <citation type="journal article" date="2018" name="New Phytol.">
        <title>Phylogenomics of Endogonaceae and evolution of mycorrhizas within Mucoromycota.</title>
        <authorList>
            <person name="Chang Y."/>
            <person name="Desiro A."/>
            <person name="Na H."/>
            <person name="Sandor L."/>
            <person name="Lipzen A."/>
            <person name="Clum A."/>
            <person name="Barry K."/>
            <person name="Grigoriev I.V."/>
            <person name="Martin F.M."/>
            <person name="Stajich J.E."/>
            <person name="Smith M.E."/>
            <person name="Bonito G."/>
            <person name="Spatafora J.W."/>
        </authorList>
    </citation>
    <scope>NUCLEOTIDE SEQUENCE [LARGE SCALE GENOMIC DNA]</scope>
    <source>
        <strain evidence="1 2">AD002</strain>
    </source>
</reference>